<reference evidence="1 2" key="1">
    <citation type="submission" date="2019-03" db="EMBL/GenBank/DDBJ databases">
        <title>Genomic Encyclopedia of Type Strains, Phase IV (KMG-V): Genome sequencing to study the core and pangenomes of soil and plant-associated prokaryotes.</title>
        <authorList>
            <person name="Whitman W."/>
        </authorList>
    </citation>
    <scope>NUCLEOTIDE SEQUENCE [LARGE SCALE GENOMIC DNA]</scope>
    <source>
        <strain evidence="1 2">23C40</strain>
    </source>
</reference>
<dbReference type="EMBL" id="SLVU01000004">
    <property type="protein sequence ID" value="TCN32457.1"/>
    <property type="molecule type" value="Genomic_DNA"/>
</dbReference>
<organism evidence="1 2">
    <name type="scientific">Sinorhizobium americanum</name>
    <dbReference type="NCBI Taxonomy" id="194963"/>
    <lineage>
        <taxon>Bacteria</taxon>
        <taxon>Pseudomonadati</taxon>
        <taxon>Pseudomonadota</taxon>
        <taxon>Alphaproteobacteria</taxon>
        <taxon>Hyphomicrobiales</taxon>
        <taxon>Rhizobiaceae</taxon>
        <taxon>Sinorhizobium/Ensifer group</taxon>
        <taxon>Sinorhizobium</taxon>
    </lineage>
</organism>
<name>A0A4R2BX47_9HYPH</name>
<gene>
    <name evidence="1" type="ORF">EV184_104122</name>
</gene>
<accession>A0A4R2BX47</accession>
<proteinExistence type="predicted"/>
<comment type="caution">
    <text evidence="1">The sequence shown here is derived from an EMBL/GenBank/DDBJ whole genome shotgun (WGS) entry which is preliminary data.</text>
</comment>
<protein>
    <submittedName>
        <fullName evidence="1">Uncharacterized protein</fullName>
    </submittedName>
</protein>
<evidence type="ECO:0000313" key="2">
    <source>
        <dbReference type="Proteomes" id="UP000295043"/>
    </source>
</evidence>
<evidence type="ECO:0000313" key="1">
    <source>
        <dbReference type="EMBL" id="TCN32457.1"/>
    </source>
</evidence>
<dbReference type="Proteomes" id="UP000295043">
    <property type="component" value="Unassembled WGS sequence"/>
</dbReference>
<dbReference type="RefSeq" id="WP_132073608.1">
    <property type="nucleotide sequence ID" value="NZ_SLVU01000004.1"/>
</dbReference>
<dbReference type="AlphaFoldDB" id="A0A4R2BX47"/>
<sequence>MFGMSVFQSVLERLKAEQSLLGDMEADGDETAREDPRSPVGLSPAFIVETPTRTTAPFAAVERAYLDLASAERSEEPPVMPDHLRRTSLTDVAAELDLVEGETGLTLAAKRRRFAAANHPDRLPPEFRSNATIRMKLANMLIDEALRRLGQAAN</sequence>